<dbReference type="GO" id="GO:0005886">
    <property type="term" value="C:plasma membrane"/>
    <property type="evidence" value="ECO:0007669"/>
    <property type="project" value="TreeGrafter"/>
</dbReference>
<dbReference type="PRINTS" id="PR00261">
    <property type="entry name" value="LDLRECEPTOR"/>
</dbReference>
<dbReference type="CDD" id="cd00112">
    <property type="entry name" value="LDLa"/>
    <property type="match status" value="1"/>
</dbReference>
<dbReference type="InterPro" id="IPR050685">
    <property type="entry name" value="LDLR"/>
</dbReference>
<protein>
    <submittedName>
        <fullName evidence="9">Uncharacterized protein</fullName>
    </submittedName>
</protein>
<evidence type="ECO:0000256" key="3">
    <source>
        <dbReference type="ARBA" id="ARBA00022737"/>
    </source>
</evidence>
<dbReference type="PROSITE" id="PS50068">
    <property type="entry name" value="LDLRA_2"/>
    <property type="match status" value="1"/>
</dbReference>
<dbReference type="GO" id="GO:0016192">
    <property type="term" value="P:vesicle-mediated transport"/>
    <property type="evidence" value="ECO:0007669"/>
    <property type="project" value="UniProtKB-ARBA"/>
</dbReference>
<organism evidence="8 9">
    <name type="scientific">Romanomermis culicivorax</name>
    <name type="common">Nematode worm</name>
    <dbReference type="NCBI Taxonomy" id="13658"/>
    <lineage>
        <taxon>Eukaryota</taxon>
        <taxon>Metazoa</taxon>
        <taxon>Ecdysozoa</taxon>
        <taxon>Nematoda</taxon>
        <taxon>Enoplea</taxon>
        <taxon>Dorylaimia</taxon>
        <taxon>Mermithida</taxon>
        <taxon>Mermithoidea</taxon>
        <taxon>Mermithidae</taxon>
        <taxon>Romanomermis</taxon>
    </lineage>
</organism>
<evidence type="ECO:0000256" key="6">
    <source>
        <dbReference type="ARBA" id="ARBA00023157"/>
    </source>
</evidence>
<keyword evidence="8" id="KW-1185">Reference proteome</keyword>
<dbReference type="SMART" id="SM00192">
    <property type="entry name" value="LDLa"/>
    <property type="match status" value="2"/>
</dbReference>
<sequence length="173" mass="19291">MWGDGFQCFPVPTTTTTLMRAIYYSSVCKLGTFDCGNGTCIPISSYRDCKVDCYNGLDETCFNGFVKCDGCKCVAPSNAATFCVDRRCKFHRMKRTGCVYYQWAMDGIQDCPDGSDESKTISLLPEFVKATNISSKDTKNMQKDAHAENKPPLHYTTVQLQKTSAHEACLSYV</sequence>
<evidence type="ECO:0000313" key="8">
    <source>
        <dbReference type="Proteomes" id="UP000887565"/>
    </source>
</evidence>
<evidence type="ECO:0000256" key="5">
    <source>
        <dbReference type="ARBA" id="ARBA00023136"/>
    </source>
</evidence>
<name>A0A915KY52_ROMCU</name>
<comment type="subcellular location">
    <subcellularLocation>
        <location evidence="1">Membrane</location>
        <topology evidence="1">Single-pass membrane protein</topology>
    </subcellularLocation>
</comment>
<feature type="disulfide bond" evidence="7">
    <location>
        <begin position="28"/>
        <end position="40"/>
    </location>
</feature>
<dbReference type="SUPFAM" id="SSF57424">
    <property type="entry name" value="LDL receptor-like module"/>
    <property type="match status" value="1"/>
</dbReference>
<proteinExistence type="predicted"/>
<keyword evidence="5" id="KW-0472">Membrane</keyword>
<keyword evidence="2" id="KW-0812">Transmembrane</keyword>
<reference evidence="9" key="1">
    <citation type="submission" date="2022-11" db="UniProtKB">
        <authorList>
            <consortium name="WormBaseParasite"/>
        </authorList>
    </citation>
    <scope>IDENTIFICATION</scope>
</reference>
<dbReference type="Gene3D" id="4.10.400.10">
    <property type="entry name" value="Low-density Lipoprotein Receptor"/>
    <property type="match status" value="2"/>
</dbReference>
<evidence type="ECO:0000313" key="9">
    <source>
        <dbReference type="WBParaSite" id="nRc.2.0.1.t43414-RA"/>
    </source>
</evidence>
<accession>A0A915KY52</accession>
<dbReference type="WBParaSite" id="nRc.2.0.1.t43414-RA">
    <property type="protein sequence ID" value="nRc.2.0.1.t43414-RA"/>
    <property type="gene ID" value="nRc.2.0.1.g43414"/>
</dbReference>
<dbReference type="Pfam" id="PF00057">
    <property type="entry name" value="Ldl_recept_a"/>
    <property type="match status" value="1"/>
</dbReference>
<dbReference type="PANTHER" id="PTHR24270">
    <property type="entry name" value="LOW-DENSITY LIPOPROTEIN RECEPTOR-RELATED"/>
    <property type="match status" value="1"/>
</dbReference>
<keyword evidence="6 7" id="KW-1015">Disulfide bond</keyword>
<evidence type="ECO:0000256" key="2">
    <source>
        <dbReference type="ARBA" id="ARBA00022692"/>
    </source>
</evidence>
<dbReference type="InterPro" id="IPR002172">
    <property type="entry name" value="LDrepeatLR_classA_rpt"/>
</dbReference>
<evidence type="ECO:0000256" key="4">
    <source>
        <dbReference type="ARBA" id="ARBA00022989"/>
    </source>
</evidence>
<evidence type="ECO:0000256" key="1">
    <source>
        <dbReference type="ARBA" id="ARBA00004167"/>
    </source>
</evidence>
<dbReference type="InterPro" id="IPR036055">
    <property type="entry name" value="LDL_receptor-like_sf"/>
</dbReference>
<feature type="disulfide bond" evidence="7">
    <location>
        <begin position="35"/>
        <end position="53"/>
    </location>
</feature>
<dbReference type="Proteomes" id="UP000887565">
    <property type="component" value="Unplaced"/>
</dbReference>
<dbReference type="AlphaFoldDB" id="A0A915KY52"/>
<comment type="caution">
    <text evidence="7">Lacks conserved residue(s) required for the propagation of feature annotation.</text>
</comment>
<keyword evidence="4" id="KW-1133">Transmembrane helix</keyword>
<keyword evidence="3" id="KW-0677">Repeat</keyword>
<evidence type="ECO:0000256" key="7">
    <source>
        <dbReference type="PROSITE-ProRule" id="PRU00124"/>
    </source>
</evidence>